<dbReference type="Proteomes" id="UP001321498">
    <property type="component" value="Chromosome"/>
</dbReference>
<reference evidence="2" key="1">
    <citation type="journal article" date="2019" name="Int. J. Syst. Evol. Microbiol.">
        <title>The Global Catalogue of Microorganisms (GCM) 10K type strain sequencing project: providing services to taxonomists for standard genome sequencing and annotation.</title>
        <authorList>
            <consortium name="The Broad Institute Genomics Platform"/>
            <consortium name="The Broad Institute Genome Sequencing Center for Infectious Disease"/>
            <person name="Wu L."/>
            <person name="Ma J."/>
        </authorList>
    </citation>
    <scope>NUCLEOTIDE SEQUENCE [LARGE SCALE GENOMIC DNA]</scope>
    <source>
        <strain evidence="2">NBRC 108725</strain>
    </source>
</reference>
<dbReference type="EMBL" id="AP027731">
    <property type="protein sequence ID" value="BDZ44580.1"/>
    <property type="molecule type" value="Genomic_DNA"/>
</dbReference>
<organism evidence="1 2">
    <name type="scientific">Naasia aerilata</name>
    <dbReference type="NCBI Taxonomy" id="1162966"/>
    <lineage>
        <taxon>Bacteria</taxon>
        <taxon>Bacillati</taxon>
        <taxon>Actinomycetota</taxon>
        <taxon>Actinomycetes</taxon>
        <taxon>Micrococcales</taxon>
        <taxon>Microbacteriaceae</taxon>
        <taxon>Naasia</taxon>
    </lineage>
</organism>
<name>A0ABM8G8S1_9MICO</name>
<proteinExistence type="predicted"/>
<protein>
    <submittedName>
        <fullName evidence="1">Uncharacterized protein</fullName>
    </submittedName>
</protein>
<keyword evidence="2" id="KW-1185">Reference proteome</keyword>
<dbReference type="RefSeq" id="WP_286278030.1">
    <property type="nucleotide sequence ID" value="NZ_AP027731.1"/>
</dbReference>
<accession>A0ABM8G8S1</accession>
<gene>
    <name evidence="1" type="ORF">GCM10025866_04890</name>
</gene>
<evidence type="ECO:0000313" key="2">
    <source>
        <dbReference type="Proteomes" id="UP001321498"/>
    </source>
</evidence>
<sequence>MTAALLVLTAIGALSAAGAVATVVVTARDGYRRTPTRRSA</sequence>
<evidence type="ECO:0000313" key="1">
    <source>
        <dbReference type="EMBL" id="BDZ44580.1"/>
    </source>
</evidence>